<sequence length="654" mass="76029">MSENVKEYQRGDLRDIHPFETLSRDFFNIKNWYYPKEDVKLTDNSAKIQIQSINEKAKYLNLFENNTNFSMINKEEKKIKLGNENTVKISGTKSETLDVIIYLLEYDSDFNQVNKRRIHLNRLTSFIVSPKAVYCRIAIRLSGQGELEVFNVFTSESIPKAMKAQKIGDSKPLDQIKVAAILNEEQLQDMTDVVTIITIDNWDESSSTAIPDLLLVDSSLRNSSIDSGKTRVNTTYQTLKQMILWCKKNHIPTVFWDVHGSINLEIIREIFPFFNFVFTVDGDLIKAYQQLVKHDNIYQLSHAVNPKIHNPMNINKDMVNQFFNEHLAIPKRKLPIGSIDKRVANLSNLGVEVIHTGRNLEESGQVDLTKNCTLLINKENKSKAQSIIPKSVIEVLASGIPVINRTSSIINRTFPGIVQSAWNDNDIIESINKLSTQPRVYRELSSKSTREIFRNHTYQKRMQYLLDCVSIPFKLPPQDITLIFTAYSKEVFYKTMEKIKNQSYQQVRIIVLISVFDGYEEIYNQYNHNNVYVYLEEYVYEKYRISDLVKTKYVSVLNPESHYNEFYIEDHIYAFHYSNAVCVGQSKSINSDNHNRFHETEFEYVDAIESYSGFFEVSAIQEGSFYDLVNDQTKIIEKFIIQKDKRIFCIGRRL</sequence>
<evidence type="ECO:0000313" key="2">
    <source>
        <dbReference type="Proteomes" id="UP000253908"/>
    </source>
</evidence>
<keyword evidence="2" id="KW-1185">Reference proteome</keyword>
<protein>
    <recommendedName>
        <fullName evidence="3">Glycosyltransferase</fullName>
    </recommendedName>
</protein>
<evidence type="ECO:0000313" key="1">
    <source>
        <dbReference type="EMBL" id="AXI10590.1"/>
    </source>
</evidence>
<accession>A0A345PKR0</accession>
<dbReference type="Proteomes" id="UP000253908">
    <property type="component" value="Chromosome"/>
</dbReference>
<organism evidence="1 2">
    <name type="scientific">Oceanobacillus zhaokaii</name>
    <dbReference type="NCBI Taxonomy" id="2052660"/>
    <lineage>
        <taxon>Bacteria</taxon>
        <taxon>Bacillati</taxon>
        <taxon>Bacillota</taxon>
        <taxon>Bacilli</taxon>
        <taxon>Bacillales</taxon>
        <taxon>Bacillaceae</taxon>
        <taxon>Oceanobacillus</taxon>
    </lineage>
</organism>
<reference evidence="2" key="1">
    <citation type="submission" date="2017-11" db="EMBL/GenBank/DDBJ databases">
        <authorList>
            <person name="Zhu W."/>
        </authorList>
    </citation>
    <scope>NUCLEOTIDE SEQUENCE [LARGE SCALE GENOMIC DNA]</scope>
    <source>
        <strain evidence="2">160</strain>
    </source>
</reference>
<proteinExistence type="predicted"/>
<gene>
    <name evidence="1" type="ORF">CUC15_17335</name>
</gene>
<dbReference type="EMBL" id="CP024848">
    <property type="protein sequence ID" value="AXI10590.1"/>
    <property type="molecule type" value="Genomic_DNA"/>
</dbReference>
<dbReference type="OrthoDB" id="7019976at2"/>
<dbReference type="RefSeq" id="WP_114917874.1">
    <property type="nucleotide sequence ID" value="NZ_CP024848.1"/>
</dbReference>
<evidence type="ECO:0008006" key="3">
    <source>
        <dbReference type="Google" id="ProtNLM"/>
    </source>
</evidence>
<dbReference type="KEGG" id="ocn:CUC15_17335"/>
<name>A0A345PKR0_9BACI</name>
<dbReference type="AlphaFoldDB" id="A0A345PKR0"/>